<proteinExistence type="predicted"/>
<dbReference type="SUPFAM" id="SSF102198">
    <property type="entry name" value="Putative cyclase"/>
    <property type="match status" value="1"/>
</dbReference>
<dbReference type="Proteomes" id="UP000432048">
    <property type="component" value="Unassembled WGS sequence"/>
</dbReference>
<dbReference type="Gene3D" id="3.50.30.50">
    <property type="entry name" value="Putative cyclase"/>
    <property type="match status" value="1"/>
</dbReference>
<dbReference type="AlphaFoldDB" id="A0A646P610"/>
<reference evidence="1 2" key="1">
    <citation type="submission" date="2019-08" db="EMBL/GenBank/DDBJ databases">
        <title>Pseudomonas haemolytica sp. nov. isolated from raw milk and skim milk concentrate.</title>
        <authorList>
            <person name="Hofmann K."/>
            <person name="Huptas C."/>
            <person name="Doll E."/>
            <person name="Scherer S."/>
            <person name="Wenning M."/>
        </authorList>
    </citation>
    <scope>NUCLEOTIDE SEQUENCE [LARGE SCALE GENOMIC DNA]</scope>
    <source>
        <strain evidence="1 2">DSM 108988</strain>
    </source>
</reference>
<protein>
    <submittedName>
        <fullName evidence="1">Cyclase family protein</fullName>
    </submittedName>
</protein>
<organism evidence="1 2">
    <name type="scientific">Pseudomonas haemolytica</name>
    <dbReference type="NCBI Taxonomy" id="2600065"/>
    <lineage>
        <taxon>Bacteria</taxon>
        <taxon>Pseudomonadati</taxon>
        <taxon>Pseudomonadota</taxon>
        <taxon>Gammaproteobacteria</taxon>
        <taxon>Pseudomonadales</taxon>
        <taxon>Pseudomonadaceae</taxon>
        <taxon>Pseudomonas</taxon>
    </lineage>
</organism>
<dbReference type="GO" id="GO:0019441">
    <property type="term" value="P:L-tryptophan catabolic process to kynurenine"/>
    <property type="evidence" value="ECO:0007669"/>
    <property type="project" value="InterPro"/>
</dbReference>
<dbReference type="Pfam" id="PF04199">
    <property type="entry name" value="Cyclase"/>
    <property type="match status" value="1"/>
</dbReference>
<comment type="caution">
    <text evidence="1">The sequence shown here is derived from an EMBL/GenBank/DDBJ whole genome shotgun (WGS) entry which is preliminary data.</text>
</comment>
<dbReference type="GO" id="GO:0004061">
    <property type="term" value="F:arylformamidase activity"/>
    <property type="evidence" value="ECO:0007669"/>
    <property type="project" value="InterPro"/>
</dbReference>
<dbReference type="InterPro" id="IPR007325">
    <property type="entry name" value="KFase/CYL"/>
</dbReference>
<evidence type="ECO:0000313" key="1">
    <source>
        <dbReference type="EMBL" id="MRJ23015.1"/>
    </source>
</evidence>
<name>A0A646P610_9PSED</name>
<gene>
    <name evidence="1" type="ORF">FRT60_22190</name>
</gene>
<accession>A0A646P610</accession>
<dbReference type="InterPro" id="IPR037175">
    <property type="entry name" value="KFase_sf"/>
</dbReference>
<sequence length="238" mass="25672">MANMAVKQLQFQQVISLSHPINPRIPLWPGDPPVEFEEVASLEQDGYFLRRFSMGEHSATHMNAPNSFYANGRGIDGYPAEALVRPAVVIDVRGKTLGNPDYEISPQDIHVWEHQHGLIESGSVVLVYTGWQHFWNDPAAFFGQDAQGSHFPGIGEAAISFLLEHRQVAGVGIDTHGVDFGQSSTFAINHAVLAENGIVLECLTHLDRLPATGATLVIGVLALEGGSGSPAAVMAFIP</sequence>
<dbReference type="PANTHER" id="PTHR31118">
    <property type="entry name" value="CYCLASE-LIKE PROTEIN 2"/>
    <property type="match status" value="1"/>
</dbReference>
<dbReference type="PANTHER" id="PTHR31118:SF12">
    <property type="entry name" value="CYCLASE-LIKE PROTEIN 2"/>
    <property type="match status" value="1"/>
</dbReference>
<dbReference type="EMBL" id="VOIX01000009">
    <property type="protein sequence ID" value="MRJ23015.1"/>
    <property type="molecule type" value="Genomic_DNA"/>
</dbReference>
<evidence type="ECO:0000313" key="2">
    <source>
        <dbReference type="Proteomes" id="UP000432048"/>
    </source>
</evidence>